<feature type="compositionally biased region" description="Basic residues" evidence="1">
    <location>
        <begin position="1"/>
        <end position="11"/>
    </location>
</feature>
<dbReference type="Proteomes" id="UP000198211">
    <property type="component" value="Unassembled WGS sequence"/>
</dbReference>
<feature type="region of interest" description="Disordered" evidence="1">
    <location>
        <begin position="1"/>
        <end position="33"/>
    </location>
</feature>
<evidence type="ECO:0000313" key="2">
    <source>
        <dbReference type="EMBL" id="OWY93991.1"/>
    </source>
</evidence>
<dbReference type="AlphaFoldDB" id="A0A225UM34"/>
<evidence type="ECO:0000256" key="1">
    <source>
        <dbReference type="SAM" id="MobiDB-lite"/>
    </source>
</evidence>
<dbReference type="EMBL" id="NBNE01015096">
    <property type="protein sequence ID" value="OWY93991.1"/>
    <property type="molecule type" value="Genomic_DNA"/>
</dbReference>
<keyword evidence="3" id="KW-1185">Reference proteome</keyword>
<protein>
    <recommendedName>
        <fullName evidence="4">Eukaryotic/viral aspartic protease</fullName>
    </recommendedName>
</protein>
<evidence type="ECO:0000313" key="3">
    <source>
        <dbReference type="Proteomes" id="UP000198211"/>
    </source>
</evidence>
<feature type="compositionally biased region" description="Polar residues" evidence="1">
    <location>
        <begin position="12"/>
        <end position="21"/>
    </location>
</feature>
<evidence type="ECO:0008006" key="4">
    <source>
        <dbReference type="Google" id="ProtNLM"/>
    </source>
</evidence>
<name>A0A225UM34_9STRA</name>
<dbReference type="OrthoDB" id="10427135at2759"/>
<sequence>MDSFVLKKRSKSSPTNSNCQTEADEFNDRPNTRLAAEVTDASRLDFDEKLLPEDSWEPEHVDGEYEVEAILDDRVPLSTSTERAVRELIQGKMGGLRRTNMGTYVKFVVWRSVVRLPL</sequence>
<proteinExistence type="predicted"/>
<accession>A0A225UM34</accession>
<organism evidence="2 3">
    <name type="scientific">Phytophthora megakarya</name>
    <dbReference type="NCBI Taxonomy" id="4795"/>
    <lineage>
        <taxon>Eukaryota</taxon>
        <taxon>Sar</taxon>
        <taxon>Stramenopiles</taxon>
        <taxon>Oomycota</taxon>
        <taxon>Peronosporomycetes</taxon>
        <taxon>Peronosporales</taxon>
        <taxon>Peronosporaceae</taxon>
        <taxon>Phytophthora</taxon>
    </lineage>
</organism>
<gene>
    <name evidence="2" type="ORF">PHMEG_00036417</name>
</gene>
<comment type="caution">
    <text evidence="2">The sequence shown here is derived from an EMBL/GenBank/DDBJ whole genome shotgun (WGS) entry which is preliminary data.</text>
</comment>
<reference evidence="3" key="1">
    <citation type="submission" date="2017-03" db="EMBL/GenBank/DDBJ databases">
        <title>Phytopthora megakarya and P. palmivora, two closely related causual agents of cacao black pod achieved similar genome size and gene model numbers by different mechanisms.</title>
        <authorList>
            <person name="Ali S."/>
            <person name="Shao J."/>
            <person name="Larry D.J."/>
            <person name="Kronmiller B."/>
            <person name="Shen D."/>
            <person name="Strem M.D."/>
            <person name="Melnick R.L."/>
            <person name="Guiltinan M.J."/>
            <person name="Tyler B.M."/>
            <person name="Meinhardt L.W."/>
            <person name="Bailey B.A."/>
        </authorList>
    </citation>
    <scope>NUCLEOTIDE SEQUENCE [LARGE SCALE GENOMIC DNA]</scope>
    <source>
        <strain evidence="3">zdho120</strain>
    </source>
</reference>